<keyword evidence="1" id="KW-0812">Transmembrane</keyword>
<dbReference type="AlphaFoldDB" id="A0A6A6XA21"/>
<sequence>MAHTTILQDIFNVLNKALHDISSPQNHVLDVIIGIGIGLLLLPICAQMIAMLHYILNRHNVVYLKLANLSFALYGVFVDAATLIVVGTFVILVIQLSVGSVWVFQCDRVVIIQNTLGVAVIHISLKHIVKWLAIWFGVSIVFRELRMSMA</sequence>
<proteinExistence type="predicted"/>
<feature type="transmembrane region" description="Helical" evidence="1">
    <location>
        <begin position="31"/>
        <end position="56"/>
    </location>
</feature>
<keyword evidence="1" id="KW-0472">Membrane</keyword>
<name>A0A6A6XA21_9PLEO</name>
<protein>
    <submittedName>
        <fullName evidence="2">Uncharacterized protein</fullName>
    </submittedName>
</protein>
<dbReference type="EMBL" id="MU001941">
    <property type="protein sequence ID" value="KAF2793111.1"/>
    <property type="molecule type" value="Genomic_DNA"/>
</dbReference>
<keyword evidence="3" id="KW-1185">Reference proteome</keyword>
<dbReference type="Proteomes" id="UP000799757">
    <property type="component" value="Unassembled WGS sequence"/>
</dbReference>
<evidence type="ECO:0000313" key="2">
    <source>
        <dbReference type="EMBL" id="KAF2793111.1"/>
    </source>
</evidence>
<feature type="transmembrane region" description="Helical" evidence="1">
    <location>
        <begin position="116"/>
        <end position="142"/>
    </location>
</feature>
<accession>A0A6A6XA21</accession>
<keyword evidence="1" id="KW-1133">Transmembrane helix</keyword>
<evidence type="ECO:0000256" key="1">
    <source>
        <dbReference type="SAM" id="Phobius"/>
    </source>
</evidence>
<organism evidence="2 3">
    <name type="scientific">Melanomma pulvis-pyrius CBS 109.77</name>
    <dbReference type="NCBI Taxonomy" id="1314802"/>
    <lineage>
        <taxon>Eukaryota</taxon>
        <taxon>Fungi</taxon>
        <taxon>Dikarya</taxon>
        <taxon>Ascomycota</taxon>
        <taxon>Pezizomycotina</taxon>
        <taxon>Dothideomycetes</taxon>
        <taxon>Pleosporomycetidae</taxon>
        <taxon>Pleosporales</taxon>
        <taxon>Melanommataceae</taxon>
        <taxon>Melanomma</taxon>
    </lineage>
</organism>
<evidence type="ECO:0000313" key="3">
    <source>
        <dbReference type="Proteomes" id="UP000799757"/>
    </source>
</evidence>
<gene>
    <name evidence="2" type="ORF">K505DRAFT_362268</name>
</gene>
<reference evidence="2" key="1">
    <citation type="journal article" date="2020" name="Stud. Mycol.">
        <title>101 Dothideomycetes genomes: a test case for predicting lifestyles and emergence of pathogens.</title>
        <authorList>
            <person name="Haridas S."/>
            <person name="Albert R."/>
            <person name="Binder M."/>
            <person name="Bloem J."/>
            <person name="Labutti K."/>
            <person name="Salamov A."/>
            <person name="Andreopoulos B."/>
            <person name="Baker S."/>
            <person name="Barry K."/>
            <person name="Bills G."/>
            <person name="Bluhm B."/>
            <person name="Cannon C."/>
            <person name="Castanera R."/>
            <person name="Culley D."/>
            <person name="Daum C."/>
            <person name="Ezra D."/>
            <person name="Gonzalez J."/>
            <person name="Henrissat B."/>
            <person name="Kuo A."/>
            <person name="Liang C."/>
            <person name="Lipzen A."/>
            <person name="Lutzoni F."/>
            <person name="Magnuson J."/>
            <person name="Mondo S."/>
            <person name="Nolan M."/>
            <person name="Ohm R."/>
            <person name="Pangilinan J."/>
            <person name="Park H.-J."/>
            <person name="Ramirez L."/>
            <person name="Alfaro M."/>
            <person name="Sun H."/>
            <person name="Tritt A."/>
            <person name="Yoshinaga Y."/>
            <person name="Zwiers L.-H."/>
            <person name="Turgeon B."/>
            <person name="Goodwin S."/>
            <person name="Spatafora J."/>
            <person name="Crous P."/>
            <person name="Grigoriev I."/>
        </authorList>
    </citation>
    <scope>NUCLEOTIDE SEQUENCE</scope>
    <source>
        <strain evidence="2">CBS 109.77</strain>
    </source>
</reference>
<feature type="transmembrane region" description="Helical" evidence="1">
    <location>
        <begin position="68"/>
        <end position="96"/>
    </location>
</feature>